<dbReference type="CDD" id="cd17895">
    <property type="entry name" value="AGPR_1_N"/>
    <property type="match status" value="1"/>
</dbReference>
<dbReference type="GO" id="GO:0003942">
    <property type="term" value="F:N-acetyl-gamma-glutamyl-phosphate reductase activity"/>
    <property type="evidence" value="ECO:0007669"/>
    <property type="project" value="UniProtKB-UniRule"/>
</dbReference>
<dbReference type="EC" id="1.2.1.38" evidence="7"/>
<keyword evidence="4 7" id="KW-0521">NADP</keyword>
<protein>
    <recommendedName>
        <fullName evidence="7">N-acetyl-gamma-glutamyl-phosphate reductase</fullName>
        <shortName evidence="7">AGPR</shortName>
        <ecNumber evidence="7">1.2.1.38</ecNumber>
    </recommendedName>
    <alternativeName>
        <fullName evidence="7">N-acetyl-glutamate semialdehyde dehydrogenase</fullName>
        <shortName evidence="7">NAGSA dehydrogenase</shortName>
    </alternativeName>
</protein>
<name>A0A174DWP0_9ACTN</name>
<dbReference type="GO" id="GO:0006526">
    <property type="term" value="P:L-arginine biosynthetic process"/>
    <property type="evidence" value="ECO:0007669"/>
    <property type="project" value="UniProtKB-UniRule"/>
</dbReference>
<dbReference type="Pfam" id="PF22698">
    <property type="entry name" value="Semialdhyde_dhC_1"/>
    <property type="match status" value="1"/>
</dbReference>
<comment type="function">
    <text evidence="7">Catalyzes the NADPH-dependent reduction of N-acetyl-5-glutamyl phosphate to yield N-acetyl-L-glutamate 5-semialdehyde.</text>
</comment>
<dbReference type="InterPro" id="IPR050085">
    <property type="entry name" value="AGPR"/>
</dbReference>
<dbReference type="PROSITE" id="PS01224">
    <property type="entry name" value="ARGC"/>
    <property type="match status" value="1"/>
</dbReference>
<dbReference type="GO" id="GO:0005737">
    <property type="term" value="C:cytoplasm"/>
    <property type="evidence" value="ECO:0007669"/>
    <property type="project" value="UniProtKB-SubCell"/>
</dbReference>
<dbReference type="PANTHER" id="PTHR32338:SF10">
    <property type="entry name" value="N-ACETYL-GAMMA-GLUTAMYL-PHOSPHATE REDUCTASE, CHLOROPLASTIC-RELATED"/>
    <property type="match status" value="1"/>
</dbReference>
<feature type="active site" evidence="7 9">
    <location>
        <position position="159"/>
    </location>
</feature>
<dbReference type="Gene3D" id="3.30.360.10">
    <property type="entry name" value="Dihydrodipicolinate Reductase, domain 2"/>
    <property type="match status" value="1"/>
</dbReference>
<evidence type="ECO:0000256" key="6">
    <source>
        <dbReference type="ARBA" id="ARBA00023004"/>
    </source>
</evidence>
<keyword evidence="1 7" id="KW-0055">Arginine biosynthesis</keyword>
<evidence type="ECO:0000256" key="8">
    <source>
        <dbReference type="PROSITE-ProRule" id="PRU00433"/>
    </source>
</evidence>
<comment type="similarity">
    <text evidence="7">Belongs to the NAGSA dehydrogenase family. Type 1 subfamily.</text>
</comment>
<dbReference type="SMART" id="SM00859">
    <property type="entry name" value="Semialdhyde_dh"/>
    <property type="match status" value="1"/>
</dbReference>
<keyword evidence="6 8" id="KW-0408">Iron</keyword>
<dbReference type="HAMAP" id="MF_00150">
    <property type="entry name" value="ArgC_type1"/>
    <property type="match status" value="1"/>
</dbReference>
<dbReference type="SUPFAM" id="SSF51735">
    <property type="entry name" value="NAD(P)-binding Rossmann-fold domains"/>
    <property type="match status" value="1"/>
</dbReference>
<dbReference type="UniPathway" id="UPA00068">
    <property type="reaction ID" value="UER00108"/>
</dbReference>
<proteinExistence type="inferred from homology"/>
<dbReference type="Proteomes" id="UP000095468">
    <property type="component" value="Unassembled WGS sequence"/>
</dbReference>
<keyword evidence="2 7" id="KW-0028">Amino-acid biosynthesis</keyword>
<comment type="catalytic activity">
    <reaction evidence="7">
        <text>N-acetyl-L-glutamate 5-semialdehyde + phosphate + NADP(+) = N-acetyl-L-glutamyl 5-phosphate + NADPH + H(+)</text>
        <dbReference type="Rhea" id="RHEA:21588"/>
        <dbReference type="ChEBI" id="CHEBI:15378"/>
        <dbReference type="ChEBI" id="CHEBI:29123"/>
        <dbReference type="ChEBI" id="CHEBI:43474"/>
        <dbReference type="ChEBI" id="CHEBI:57783"/>
        <dbReference type="ChEBI" id="CHEBI:57936"/>
        <dbReference type="ChEBI" id="CHEBI:58349"/>
        <dbReference type="EC" id="1.2.1.38"/>
    </reaction>
</comment>
<keyword evidence="8" id="KW-0349">Heme</keyword>
<evidence type="ECO:0000256" key="4">
    <source>
        <dbReference type="ARBA" id="ARBA00022857"/>
    </source>
</evidence>
<evidence type="ECO:0000256" key="1">
    <source>
        <dbReference type="ARBA" id="ARBA00022571"/>
    </source>
</evidence>
<dbReference type="PANTHER" id="PTHR32338">
    <property type="entry name" value="N-ACETYL-GAMMA-GLUTAMYL-PHOSPHATE REDUCTASE, CHLOROPLASTIC-RELATED-RELATED"/>
    <property type="match status" value="1"/>
</dbReference>
<dbReference type="GO" id="GO:0070401">
    <property type="term" value="F:NADP+ binding"/>
    <property type="evidence" value="ECO:0007669"/>
    <property type="project" value="InterPro"/>
</dbReference>
<comment type="subcellular location">
    <subcellularLocation>
        <location evidence="7">Cytoplasm</location>
    </subcellularLocation>
</comment>
<keyword evidence="3 8" id="KW-0479">Metal-binding</keyword>
<dbReference type="InterPro" id="IPR058924">
    <property type="entry name" value="AGPR_dimerisation_dom"/>
</dbReference>
<evidence type="ECO:0000313" key="12">
    <source>
        <dbReference type="Proteomes" id="UP000095468"/>
    </source>
</evidence>
<dbReference type="InterPro" id="IPR000534">
    <property type="entry name" value="Semialdehyde_DH_NAD-bd"/>
</dbReference>
<feature type="domain" description="Cytochrome c" evidence="10">
    <location>
        <begin position="144"/>
        <end position="277"/>
    </location>
</feature>
<dbReference type="Pfam" id="PF01118">
    <property type="entry name" value="Semialdhyde_dh"/>
    <property type="match status" value="1"/>
</dbReference>
<sequence>MSLKVGIVGAAGYAGAELIRLVLGHPEFELVAITSNADAGQPLSAVYPSFAGVSDLVFTTHDAPELKSCDAVFLAVPHTAAMAQVPALLAAGVSCIDLSADYRLSDPATFEAWYAAEHTSPELLKTRAFGLPELFSQDLETAASDHADGKPVLVACAGCYPTATSLAAAPAVRAGWVAENGPVIVDAISGVTGAGKSCNARTHFCSADENLEAYGVGKHRHTPEIEQILGLTDRVVFTPHLAPLKRGLLSTVTMPLTPQAIDSLALEDVVDYYKQFYAGRTFVRVLDAGQQPKTASVVGTNAAQIGLALNKRAGVLVATGAIDNLCKGAAGQAVQCANIVFGFDERRGLPTVACPV</sequence>
<dbReference type="PROSITE" id="PS51007">
    <property type="entry name" value="CYTC"/>
    <property type="match status" value="1"/>
</dbReference>
<keyword evidence="7" id="KW-0963">Cytoplasm</keyword>
<dbReference type="AlphaFoldDB" id="A0A174DWP0"/>
<dbReference type="GO" id="GO:0046872">
    <property type="term" value="F:metal ion binding"/>
    <property type="evidence" value="ECO:0007669"/>
    <property type="project" value="UniProtKB-KW"/>
</dbReference>
<dbReference type="RefSeq" id="WP_055286771.1">
    <property type="nucleotide sequence ID" value="NZ_CYYP01000011.1"/>
</dbReference>
<dbReference type="NCBIfam" id="TIGR01850">
    <property type="entry name" value="argC"/>
    <property type="match status" value="1"/>
</dbReference>
<dbReference type="InterPro" id="IPR036291">
    <property type="entry name" value="NAD(P)-bd_dom_sf"/>
</dbReference>
<dbReference type="GO" id="GO:0020037">
    <property type="term" value="F:heme binding"/>
    <property type="evidence" value="ECO:0007669"/>
    <property type="project" value="InterPro"/>
</dbReference>
<gene>
    <name evidence="7 11" type="primary">argC</name>
    <name evidence="11" type="ORF">ERS852381_01320</name>
</gene>
<evidence type="ECO:0000256" key="9">
    <source>
        <dbReference type="PROSITE-ProRule" id="PRU10010"/>
    </source>
</evidence>
<comment type="pathway">
    <text evidence="7">Amino-acid biosynthesis; L-arginine biosynthesis; N(2)-acetyl-L-ornithine from L-glutamate: step 3/4.</text>
</comment>
<dbReference type="GO" id="GO:0051287">
    <property type="term" value="F:NAD binding"/>
    <property type="evidence" value="ECO:0007669"/>
    <property type="project" value="InterPro"/>
</dbReference>
<evidence type="ECO:0000256" key="7">
    <source>
        <dbReference type="HAMAP-Rule" id="MF_00150"/>
    </source>
</evidence>
<accession>A0A174DWP0</accession>
<dbReference type="CDD" id="cd23934">
    <property type="entry name" value="AGPR_1_C"/>
    <property type="match status" value="1"/>
</dbReference>
<evidence type="ECO:0000256" key="3">
    <source>
        <dbReference type="ARBA" id="ARBA00022723"/>
    </source>
</evidence>
<evidence type="ECO:0000313" key="11">
    <source>
        <dbReference type="EMBL" id="CUO28290.1"/>
    </source>
</evidence>
<dbReference type="InterPro" id="IPR009056">
    <property type="entry name" value="Cyt_c-like_dom"/>
</dbReference>
<dbReference type="Gene3D" id="3.40.50.720">
    <property type="entry name" value="NAD(P)-binding Rossmann-like Domain"/>
    <property type="match status" value="1"/>
</dbReference>
<dbReference type="InterPro" id="IPR000706">
    <property type="entry name" value="AGPR_type-1"/>
</dbReference>
<dbReference type="GO" id="GO:0009055">
    <property type="term" value="F:electron transfer activity"/>
    <property type="evidence" value="ECO:0007669"/>
    <property type="project" value="InterPro"/>
</dbReference>
<reference evidence="11 12" key="1">
    <citation type="submission" date="2015-09" db="EMBL/GenBank/DDBJ databases">
        <authorList>
            <consortium name="Pathogen Informatics"/>
        </authorList>
    </citation>
    <scope>NUCLEOTIDE SEQUENCE [LARGE SCALE GENOMIC DNA]</scope>
    <source>
        <strain evidence="11 12">2789STDY5608823</strain>
    </source>
</reference>
<evidence type="ECO:0000256" key="2">
    <source>
        <dbReference type="ARBA" id="ARBA00022605"/>
    </source>
</evidence>
<dbReference type="SUPFAM" id="SSF55347">
    <property type="entry name" value="Glyceraldehyde-3-phosphate dehydrogenase-like, C-terminal domain"/>
    <property type="match status" value="1"/>
</dbReference>
<organism evidence="11 12">
    <name type="scientific">Collinsella aerofaciens</name>
    <dbReference type="NCBI Taxonomy" id="74426"/>
    <lineage>
        <taxon>Bacteria</taxon>
        <taxon>Bacillati</taxon>
        <taxon>Actinomycetota</taxon>
        <taxon>Coriobacteriia</taxon>
        <taxon>Coriobacteriales</taxon>
        <taxon>Coriobacteriaceae</taxon>
        <taxon>Collinsella</taxon>
    </lineage>
</organism>
<keyword evidence="5 7" id="KW-0560">Oxidoreductase</keyword>
<dbReference type="EMBL" id="CYYP01000011">
    <property type="protein sequence ID" value="CUO28290.1"/>
    <property type="molecule type" value="Genomic_DNA"/>
</dbReference>
<evidence type="ECO:0000259" key="10">
    <source>
        <dbReference type="PROSITE" id="PS51007"/>
    </source>
</evidence>
<evidence type="ECO:0000256" key="5">
    <source>
        <dbReference type="ARBA" id="ARBA00023002"/>
    </source>
</evidence>
<dbReference type="InterPro" id="IPR023013">
    <property type="entry name" value="AGPR_AS"/>
</dbReference>